<sequence>MKFVQVVEFYIKWKGWSHLHNTWERYDNLRDYKGFRKVDNYLKQKVNPDRDYRNDKFITGDQLEQYNINLEIERDMIKDYQSVDRVISYREVQPTDDYPHGIQYLCKWKRLPYCDSTWEYVELISDNYQDKIDDYLDRQQNQLVPHKSRHYTKDNRPKFDKLLKQPEYMKKGGELRDYQLTGVNWMAYLWCNNNNGILADEMGLGKTVQSISFLSYLFHTMHLYGPFLVVVPLSTISSWQKEFERWAPDMNVIVYSGDSVSRGTIRDFEFLLPTKSKEKKYKFNVLLTTYELIIKDHQYLGEVRWTYLAVDEAHRLKNRDSQLHEILKEFHNANRLLITGTPLQNNVDELYSLVRFIMPDEFSDLENFEISTDADTEMRIRQLHERLKPYMLRRLKKDVEKSLPTKTERVLRVELSHMQVHYYKHILTKNFSALNKGIAGQGQFSLLNIAMELKKASNHPFLFQGAEVITDNREEQLKGLIMNSGKMVLLDKLLQRLKSDGHRVLIFSQMVRMLDILSDYIVLRGYTYQRLDGSVGSEARKKAIEHYNAEGSPDFIFLLSTKAGGLGLNLETADTVIIFDSDWNPQNDLQAMARAHRIGQKNHVNVYRFVSKGTIEEEILDRAKKKMVLEYCIIKQMDTSGETLLQKSSKKSKRADQFNKEELQSILKFGAQKMFSEDAGTEKLEEMNLDEILERAEHTETTESMNLTEASAEFLEQFKVADFGVNDLTWEEIIPEEERKKLEEEERQEELMYAARRRAAAPTYSKEKNEDEDQDQNEEQNEDAPRKRRRRASRIKKKNENSDFLTEKDVRALVKSIQRFGDINIRYDDIVKDADLENKDHDVVISTYEGLYSFCEESIHNNEVNNENENSTSTRKTKSVLVSYEGVNNINATQFLQRVNDLTLLNKRLKDNSKLNNFRLSSTLKPVNNWNCKWGQKDDSLLLVGIYKHGFGYWDKIQQDETLDFKDKFFLGSNQEFEDEDRLLPKSVHLNRRAEYLLKILTEEMNSNKSRTRTNSKQNSRASRRQSQEKSNMVANSATVTKNRSSKGKTSKSSSKRVKKEEEEEGELEEIDEESDYSSMDERDCKERMRPVKRELKALKDKSNNYSGKKKADFIKGRVKAIGDMIHTITNTISSRHKREKLENHLWKFASWFWPNENNSISSSKLRVLYTRLEQSLQTSNNNTTSSQSHDARRRNYSNSSLTSNDPLHSSNEKKSTSYRNISRKNSTESSMSSSLSKRYLPSDKESMNSHKRYKMTSSSHHSSYDENKRSSLSRNNSVSTRASDYEDSPKYSDKSSVNSYHHHNSSSRYYKHTKSHNYESGPEK</sequence>
<evidence type="ECO:0000256" key="3">
    <source>
        <dbReference type="ARBA" id="ARBA00022737"/>
    </source>
</evidence>
<accession>A0A1Y1VKT8</accession>
<feature type="compositionally biased region" description="Low complexity" evidence="11">
    <location>
        <begin position="1178"/>
        <end position="1189"/>
    </location>
</feature>
<dbReference type="Gene3D" id="3.40.50.300">
    <property type="entry name" value="P-loop containing nucleotide triphosphate hydrolases"/>
    <property type="match status" value="1"/>
</dbReference>
<keyword evidence="5" id="KW-0378">Hydrolase</keyword>
<dbReference type="PANTHER" id="PTHR45623">
    <property type="entry name" value="CHROMODOMAIN-HELICASE-DNA-BINDING PROTEIN 3-RELATED-RELATED"/>
    <property type="match status" value="1"/>
</dbReference>
<dbReference type="Pfam" id="PF00385">
    <property type="entry name" value="Chromo"/>
    <property type="match status" value="2"/>
</dbReference>
<dbReference type="GO" id="GO:0000785">
    <property type="term" value="C:chromatin"/>
    <property type="evidence" value="ECO:0007669"/>
    <property type="project" value="TreeGrafter"/>
</dbReference>
<dbReference type="InterPro" id="IPR001650">
    <property type="entry name" value="Helicase_C-like"/>
</dbReference>
<feature type="compositionally biased region" description="Acidic residues" evidence="11">
    <location>
        <begin position="1062"/>
        <end position="1076"/>
    </location>
</feature>
<dbReference type="Pfam" id="PF00176">
    <property type="entry name" value="SNF2-rel_dom"/>
    <property type="match status" value="1"/>
</dbReference>
<dbReference type="InterPro" id="IPR000330">
    <property type="entry name" value="SNF2_N"/>
</dbReference>
<dbReference type="InterPro" id="IPR049730">
    <property type="entry name" value="SNF2/RAD54-like_C"/>
</dbReference>
<evidence type="ECO:0000313" key="15">
    <source>
        <dbReference type="EMBL" id="ORX58368.1"/>
    </source>
</evidence>
<dbReference type="EMBL" id="MCFH01000004">
    <property type="protein sequence ID" value="ORX58368.1"/>
    <property type="molecule type" value="Genomic_DNA"/>
</dbReference>
<keyword evidence="9" id="KW-0238">DNA-binding</keyword>
<dbReference type="CDD" id="cd18793">
    <property type="entry name" value="SF2_C_SNF"/>
    <property type="match status" value="1"/>
</dbReference>
<comment type="similarity">
    <text evidence="2">Belongs to the SNF2/RAD54 helicase family. SWR1 subfamily.</text>
</comment>
<reference evidence="15 16" key="2">
    <citation type="submission" date="2016-08" db="EMBL/GenBank/DDBJ databases">
        <title>Pervasive Adenine N6-methylation of Active Genes in Fungi.</title>
        <authorList>
            <consortium name="DOE Joint Genome Institute"/>
            <person name="Mondo S.J."/>
            <person name="Dannebaum R.O."/>
            <person name="Kuo R.C."/>
            <person name="Labutti K."/>
            <person name="Haridas S."/>
            <person name="Kuo A."/>
            <person name="Salamov A."/>
            <person name="Ahrendt S.R."/>
            <person name="Lipzen A."/>
            <person name="Sullivan W."/>
            <person name="Andreopoulos W.B."/>
            <person name="Clum A."/>
            <person name="Lindquist E."/>
            <person name="Daum C."/>
            <person name="Ramamoorthy G.K."/>
            <person name="Gryganskyi A."/>
            <person name="Culley D."/>
            <person name="Magnuson J.K."/>
            <person name="James T.Y."/>
            <person name="O'Malley M.A."/>
            <person name="Stajich J.E."/>
            <person name="Spatafora J.W."/>
            <person name="Visel A."/>
            <person name="Grigoriev I.V."/>
        </authorList>
    </citation>
    <scope>NUCLEOTIDE SEQUENCE [LARGE SCALE GENOMIC DNA]</scope>
    <source>
        <strain evidence="16">finn</strain>
    </source>
</reference>
<keyword evidence="7" id="KW-0067">ATP-binding</keyword>
<evidence type="ECO:0000256" key="2">
    <source>
        <dbReference type="ARBA" id="ARBA00009220"/>
    </source>
</evidence>
<evidence type="ECO:0000256" key="1">
    <source>
        <dbReference type="ARBA" id="ARBA00004123"/>
    </source>
</evidence>
<dbReference type="STRING" id="1754191.A0A1Y1VKT8"/>
<feature type="domain" description="Chromo" evidence="12">
    <location>
        <begin position="1"/>
        <end position="53"/>
    </location>
</feature>
<dbReference type="GO" id="GO:0016887">
    <property type="term" value="F:ATP hydrolysis activity"/>
    <property type="evidence" value="ECO:0007669"/>
    <property type="project" value="TreeGrafter"/>
</dbReference>
<feature type="region of interest" description="Disordered" evidence="11">
    <location>
        <begin position="757"/>
        <end position="801"/>
    </location>
</feature>
<dbReference type="InterPro" id="IPR041150">
    <property type="entry name" value="Cdh1_DBD"/>
</dbReference>
<dbReference type="InterPro" id="IPR056302">
    <property type="entry name" value="CHD1-2/Hrp3_HTH"/>
</dbReference>
<feature type="compositionally biased region" description="Basic residues" evidence="11">
    <location>
        <begin position="1301"/>
        <end position="1316"/>
    </location>
</feature>
<organism evidence="15 16">
    <name type="scientific">Piromyces finnis</name>
    <dbReference type="NCBI Taxonomy" id="1754191"/>
    <lineage>
        <taxon>Eukaryota</taxon>
        <taxon>Fungi</taxon>
        <taxon>Fungi incertae sedis</taxon>
        <taxon>Chytridiomycota</taxon>
        <taxon>Chytridiomycota incertae sedis</taxon>
        <taxon>Neocallimastigomycetes</taxon>
        <taxon>Neocallimastigales</taxon>
        <taxon>Neocallimastigaceae</taxon>
        <taxon>Piromyces</taxon>
    </lineage>
</organism>
<dbReference type="Gene3D" id="2.40.50.40">
    <property type="match status" value="2"/>
</dbReference>
<feature type="region of interest" description="Disordered" evidence="11">
    <location>
        <begin position="1178"/>
        <end position="1325"/>
    </location>
</feature>
<dbReference type="GO" id="GO:0042393">
    <property type="term" value="F:histone binding"/>
    <property type="evidence" value="ECO:0007669"/>
    <property type="project" value="TreeGrafter"/>
</dbReference>
<evidence type="ECO:0000259" key="14">
    <source>
        <dbReference type="PROSITE" id="PS51194"/>
    </source>
</evidence>
<dbReference type="SMART" id="SM00487">
    <property type="entry name" value="DEXDc"/>
    <property type="match status" value="1"/>
</dbReference>
<keyword evidence="16" id="KW-1185">Reference proteome</keyword>
<evidence type="ECO:0000256" key="6">
    <source>
        <dbReference type="ARBA" id="ARBA00022806"/>
    </source>
</evidence>
<dbReference type="Pfam" id="PF23588">
    <property type="entry name" value="HTH_CHD1_Hrp3"/>
    <property type="match status" value="1"/>
</dbReference>
<dbReference type="InterPro" id="IPR014001">
    <property type="entry name" value="Helicase_ATP-bd"/>
</dbReference>
<keyword evidence="4" id="KW-0547">Nucleotide-binding</keyword>
<dbReference type="SMART" id="SM00298">
    <property type="entry name" value="CHROMO"/>
    <property type="match status" value="2"/>
</dbReference>
<evidence type="ECO:0000259" key="12">
    <source>
        <dbReference type="PROSITE" id="PS50013"/>
    </source>
</evidence>
<evidence type="ECO:0000256" key="7">
    <source>
        <dbReference type="ARBA" id="ARBA00022840"/>
    </source>
</evidence>
<feature type="compositionally biased region" description="Low complexity" evidence="11">
    <location>
        <begin position="1224"/>
        <end position="1237"/>
    </location>
</feature>
<dbReference type="PROSITE" id="PS51192">
    <property type="entry name" value="HELICASE_ATP_BIND_1"/>
    <property type="match status" value="1"/>
</dbReference>
<dbReference type="CDD" id="cd18660">
    <property type="entry name" value="CD1_tandem"/>
    <property type="match status" value="1"/>
</dbReference>
<feature type="compositionally biased region" description="Basic residues" evidence="11">
    <location>
        <begin position="1044"/>
        <end position="1058"/>
    </location>
</feature>
<dbReference type="SUPFAM" id="SSF54160">
    <property type="entry name" value="Chromo domain-like"/>
    <property type="match status" value="2"/>
</dbReference>
<proteinExistence type="inferred from homology"/>
<dbReference type="OrthoDB" id="5857104at2759"/>
<dbReference type="CDD" id="cd18659">
    <property type="entry name" value="CD2_tandem"/>
    <property type="match status" value="1"/>
</dbReference>
<dbReference type="Gene3D" id="3.40.50.10810">
    <property type="entry name" value="Tandem AAA-ATPase domain"/>
    <property type="match status" value="1"/>
</dbReference>
<dbReference type="PANTHER" id="PTHR45623:SF14">
    <property type="entry name" value="CHROMODOMAIN-HELICASE-DNA-BINDING PROTEIN 1"/>
    <property type="match status" value="1"/>
</dbReference>
<feature type="compositionally biased region" description="Polar residues" evidence="11">
    <location>
        <begin position="1006"/>
        <end position="1021"/>
    </location>
</feature>
<dbReference type="InterPro" id="IPR016197">
    <property type="entry name" value="Chromo-like_dom_sf"/>
</dbReference>
<keyword evidence="3" id="KW-0677">Repeat</keyword>
<dbReference type="FunFam" id="3.40.50.10810:FF:000005">
    <property type="entry name" value="Photoperiod-independent early flowering 1"/>
    <property type="match status" value="1"/>
</dbReference>
<feature type="compositionally biased region" description="Basic and acidic residues" evidence="11">
    <location>
        <begin position="1284"/>
        <end position="1294"/>
    </location>
</feature>
<evidence type="ECO:0000256" key="4">
    <source>
        <dbReference type="ARBA" id="ARBA00022741"/>
    </source>
</evidence>
<dbReference type="Gene3D" id="6.10.140.1440">
    <property type="match status" value="1"/>
</dbReference>
<evidence type="ECO:0000313" key="16">
    <source>
        <dbReference type="Proteomes" id="UP000193719"/>
    </source>
</evidence>
<dbReference type="InterPro" id="IPR038718">
    <property type="entry name" value="SNF2-like_sf"/>
</dbReference>
<dbReference type="Gene3D" id="1.10.10.60">
    <property type="entry name" value="Homeodomain-like"/>
    <property type="match status" value="1"/>
</dbReference>
<dbReference type="InterPro" id="IPR025260">
    <property type="entry name" value="CHD1-like_C"/>
</dbReference>
<dbReference type="GO" id="GO:0034728">
    <property type="term" value="P:nucleosome organization"/>
    <property type="evidence" value="ECO:0007669"/>
    <property type="project" value="TreeGrafter"/>
</dbReference>
<dbReference type="GO" id="GO:0005634">
    <property type="term" value="C:nucleus"/>
    <property type="evidence" value="ECO:0007669"/>
    <property type="project" value="UniProtKB-SubCell"/>
</dbReference>
<feature type="domain" description="Chromo" evidence="12">
    <location>
        <begin position="81"/>
        <end position="147"/>
    </location>
</feature>
<evidence type="ECO:0000256" key="11">
    <source>
        <dbReference type="SAM" id="MobiDB-lite"/>
    </source>
</evidence>
<gene>
    <name evidence="15" type="ORF">BCR36DRAFT_111075</name>
</gene>
<feature type="compositionally biased region" description="Basic residues" evidence="11">
    <location>
        <begin position="786"/>
        <end position="797"/>
    </location>
</feature>
<dbReference type="Pfam" id="PF18196">
    <property type="entry name" value="Cdh1_DBD_1"/>
    <property type="match status" value="1"/>
</dbReference>
<keyword evidence="8" id="KW-0156">Chromatin regulator</keyword>
<evidence type="ECO:0000259" key="13">
    <source>
        <dbReference type="PROSITE" id="PS51192"/>
    </source>
</evidence>
<dbReference type="GO" id="GO:0005524">
    <property type="term" value="F:ATP binding"/>
    <property type="evidence" value="ECO:0007669"/>
    <property type="project" value="UniProtKB-KW"/>
</dbReference>
<evidence type="ECO:0000256" key="9">
    <source>
        <dbReference type="ARBA" id="ARBA00023125"/>
    </source>
</evidence>
<feature type="domain" description="Helicase ATP-binding" evidence="13">
    <location>
        <begin position="187"/>
        <end position="360"/>
    </location>
</feature>
<feature type="compositionally biased region" description="Polar residues" evidence="11">
    <location>
        <begin position="1271"/>
        <end position="1283"/>
    </location>
</feature>
<feature type="compositionally biased region" description="Polar residues" evidence="11">
    <location>
        <begin position="1197"/>
        <end position="1210"/>
    </location>
</feature>
<feature type="compositionally biased region" description="Acidic residues" evidence="11">
    <location>
        <begin position="770"/>
        <end position="782"/>
    </location>
</feature>
<dbReference type="InterPro" id="IPR027417">
    <property type="entry name" value="P-loop_NTPase"/>
</dbReference>
<dbReference type="InterPro" id="IPR023780">
    <property type="entry name" value="Chromo_domain"/>
</dbReference>
<dbReference type="InterPro" id="IPR000953">
    <property type="entry name" value="Chromo/chromo_shadow_dom"/>
</dbReference>
<dbReference type="Pfam" id="PF00271">
    <property type="entry name" value="Helicase_C"/>
    <property type="match status" value="1"/>
</dbReference>
<dbReference type="GO" id="GO:0004386">
    <property type="term" value="F:helicase activity"/>
    <property type="evidence" value="ECO:0007669"/>
    <property type="project" value="UniProtKB-KW"/>
</dbReference>
<evidence type="ECO:0000256" key="5">
    <source>
        <dbReference type="ARBA" id="ARBA00022801"/>
    </source>
</evidence>
<reference evidence="15 16" key="1">
    <citation type="submission" date="2016-08" db="EMBL/GenBank/DDBJ databases">
        <title>Genomes of anaerobic fungi encode conserved fungal cellulosomes for biomass hydrolysis.</title>
        <authorList>
            <consortium name="DOE Joint Genome Institute"/>
            <person name="Haitjema C.H."/>
            <person name="Gilmore S.P."/>
            <person name="Henske J.K."/>
            <person name="Solomon K.V."/>
            <person name="De Groot R."/>
            <person name="Kuo A."/>
            <person name="Mondo S.J."/>
            <person name="Salamov A.A."/>
            <person name="Labutti K."/>
            <person name="Zhao Z."/>
            <person name="Chiniquy J."/>
            <person name="Barry K."/>
            <person name="Brewer H.M."/>
            <person name="Purvine S.O."/>
            <person name="Wright A.T."/>
            <person name="Boxma B."/>
            <person name="Van Alen T."/>
            <person name="Hackstein J.H."/>
            <person name="Baker S.E."/>
            <person name="Grigoriev I.V."/>
            <person name="O'Malley M.A."/>
        </authorList>
    </citation>
    <scope>NUCLEOTIDE SEQUENCE [LARGE SCALE GENOMIC DNA]</scope>
    <source>
        <strain evidence="16">finn</strain>
    </source>
</reference>
<protein>
    <submittedName>
        <fullName evidence="15">Uncharacterized protein</fullName>
    </submittedName>
</protein>
<dbReference type="SUPFAM" id="SSF52540">
    <property type="entry name" value="P-loop containing nucleoside triphosphate hydrolases"/>
    <property type="match status" value="2"/>
</dbReference>
<name>A0A1Y1VKT8_9FUNG</name>
<keyword evidence="6" id="KW-0347">Helicase</keyword>
<keyword evidence="10" id="KW-0539">Nucleus</keyword>
<dbReference type="Proteomes" id="UP000193719">
    <property type="component" value="Unassembled WGS sequence"/>
</dbReference>
<comment type="caution">
    <text evidence="15">The sequence shown here is derived from an EMBL/GenBank/DDBJ whole genome shotgun (WGS) entry which is preliminary data.</text>
</comment>
<dbReference type="GO" id="GO:0003682">
    <property type="term" value="F:chromatin binding"/>
    <property type="evidence" value="ECO:0007669"/>
    <property type="project" value="TreeGrafter"/>
</dbReference>
<dbReference type="PROSITE" id="PS51194">
    <property type="entry name" value="HELICASE_CTER"/>
    <property type="match status" value="1"/>
</dbReference>
<dbReference type="PROSITE" id="PS50013">
    <property type="entry name" value="CHROMO_2"/>
    <property type="match status" value="2"/>
</dbReference>
<evidence type="ECO:0000256" key="8">
    <source>
        <dbReference type="ARBA" id="ARBA00022853"/>
    </source>
</evidence>
<dbReference type="SMART" id="SM01176">
    <property type="entry name" value="DUF4208"/>
    <property type="match status" value="1"/>
</dbReference>
<dbReference type="GO" id="GO:0003677">
    <property type="term" value="F:DNA binding"/>
    <property type="evidence" value="ECO:0007669"/>
    <property type="project" value="UniProtKB-KW"/>
</dbReference>
<dbReference type="GO" id="GO:0140658">
    <property type="term" value="F:ATP-dependent chromatin remodeler activity"/>
    <property type="evidence" value="ECO:0007669"/>
    <property type="project" value="TreeGrafter"/>
</dbReference>
<dbReference type="FunFam" id="3.40.50.300:FF:000130">
    <property type="entry name" value="Chromodomain-helicase-DNA-binding protein 2 isoform 1"/>
    <property type="match status" value="1"/>
</dbReference>
<feature type="compositionally biased region" description="Basic and acidic residues" evidence="11">
    <location>
        <begin position="1080"/>
        <end position="1089"/>
    </location>
</feature>
<dbReference type="SMART" id="SM00490">
    <property type="entry name" value="HELICc"/>
    <property type="match status" value="1"/>
</dbReference>
<feature type="domain" description="Helicase C-terminal" evidence="14">
    <location>
        <begin position="489"/>
        <end position="645"/>
    </location>
</feature>
<feature type="region of interest" description="Disordered" evidence="11">
    <location>
        <begin position="1006"/>
        <end position="1089"/>
    </location>
</feature>
<feature type="compositionally biased region" description="Polar residues" evidence="11">
    <location>
        <begin position="1029"/>
        <end position="1043"/>
    </location>
</feature>
<dbReference type="Pfam" id="PF13907">
    <property type="entry name" value="CHD1-like_C"/>
    <property type="match status" value="1"/>
</dbReference>
<comment type="subcellular location">
    <subcellularLocation>
        <location evidence="1">Nucleus</location>
    </subcellularLocation>
</comment>
<evidence type="ECO:0000256" key="10">
    <source>
        <dbReference type="ARBA" id="ARBA00023242"/>
    </source>
</evidence>